<name>A0AAN9V3Z6_9ORTH</name>
<feature type="region of interest" description="Disordered" evidence="1">
    <location>
        <begin position="1"/>
        <end position="49"/>
    </location>
</feature>
<reference evidence="2 3" key="1">
    <citation type="submission" date="2024-03" db="EMBL/GenBank/DDBJ databases">
        <title>The genome assembly and annotation of the cricket Gryllus longicercus Weissman &amp; Gray.</title>
        <authorList>
            <person name="Szrajer S."/>
            <person name="Gray D."/>
            <person name="Ylla G."/>
        </authorList>
    </citation>
    <scope>NUCLEOTIDE SEQUENCE [LARGE SCALE GENOMIC DNA]</scope>
    <source>
        <strain evidence="2">DAG 2021-001</strain>
        <tissue evidence="2">Whole body minus gut</tissue>
    </source>
</reference>
<protein>
    <submittedName>
        <fullName evidence="2">Uncharacterized protein</fullName>
    </submittedName>
</protein>
<comment type="caution">
    <text evidence="2">The sequence shown here is derived from an EMBL/GenBank/DDBJ whole genome shotgun (WGS) entry which is preliminary data.</text>
</comment>
<feature type="compositionally biased region" description="Gly residues" evidence="1">
    <location>
        <begin position="37"/>
        <end position="46"/>
    </location>
</feature>
<proteinExistence type="predicted"/>
<sequence length="127" mass="14116">MRRYGDTTAAARRTWSLRRRKGERSARAARGRRRGGARAGRGGVEWGGEDTLASEATLISLGSRSHLPALLWMLLQDPRCQRRCRRPPAGAPRSPAPPPAARRRSAERTPRAHPARLPIQHETSVKN</sequence>
<evidence type="ECO:0000313" key="3">
    <source>
        <dbReference type="Proteomes" id="UP001378592"/>
    </source>
</evidence>
<evidence type="ECO:0000256" key="1">
    <source>
        <dbReference type="SAM" id="MobiDB-lite"/>
    </source>
</evidence>
<dbReference type="Proteomes" id="UP001378592">
    <property type="component" value="Unassembled WGS sequence"/>
</dbReference>
<accession>A0AAN9V3Z6</accession>
<feature type="compositionally biased region" description="Basic residues" evidence="1">
    <location>
        <begin position="15"/>
        <end position="36"/>
    </location>
</feature>
<keyword evidence="3" id="KW-1185">Reference proteome</keyword>
<dbReference type="AlphaFoldDB" id="A0AAN9V3Z6"/>
<dbReference type="EMBL" id="JAZDUA010000771">
    <property type="protein sequence ID" value="KAK7789373.1"/>
    <property type="molecule type" value="Genomic_DNA"/>
</dbReference>
<gene>
    <name evidence="2" type="ORF">R5R35_007847</name>
</gene>
<feature type="region of interest" description="Disordered" evidence="1">
    <location>
        <begin position="82"/>
        <end position="127"/>
    </location>
</feature>
<evidence type="ECO:0000313" key="2">
    <source>
        <dbReference type="EMBL" id="KAK7789373.1"/>
    </source>
</evidence>
<organism evidence="2 3">
    <name type="scientific">Gryllus longicercus</name>
    <dbReference type="NCBI Taxonomy" id="2509291"/>
    <lineage>
        <taxon>Eukaryota</taxon>
        <taxon>Metazoa</taxon>
        <taxon>Ecdysozoa</taxon>
        <taxon>Arthropoda</taxon>
        <taxon>Hexapoda</taxon>
        <taxon>Insecta</taxon>
        <taxon>Pterygota</taxon>
        <taxon>Neoptera</taxon>
        <taxon>Polyneoptera</taxon>
        <taxon>Orthoptera</taxon>
        <taxon>Ensifera</taxon>
        <taxon>Gryllidea</taxon>
        <taxon>Grylloidea</taxon>
        <taxon>Gryllidae</taxon>
        <taxon>Gryllinae</taxon>
        <taxon>Gryllus</taxon>
    </lineage>
</organism>